<gene>
    <name evidence="7" type="ORF">DB88DRAFT_500383</name>
</gene>
<accession>A0AAD9FQ03</accession>
<comment type="similarity">
    <text evidence="2 6">Belongs to the copper transporter (Ctr) (TC 1.A.56) family. SLC31A subfamily.</text>
</comment>
<keyword evidence="8" id="KW-1185">Reference proteome</keyword>
<keyword evidence="5 6" id="KW-0472">Membrane</keyword>
<keyword evidence="6" id="KW-0813">Transport</keyword>
<feature type="transmembrane region" description="Helical" evidence="6">
    <location>
        <begin position="40"/>
        <end position="59"/>
    </location>
</feature>
<dbReference type="Proteomes" id="UP001182556">
    <property type="component" value="Unassembled WGS sequence"/>
</dbReference>
<evidence type="ECO:0000256" key="3">
    <source>
        <dbReference type="ARBA" id="ARBA00022692"/>
    </source>
</evidence>
<reference evidence="7" key="1">
    <citation type="submission" date="2023-02" db="EMBL/GenBank/DDBJ databases">
        <title>Identification and recombinant expression of a fungal hydrolase from Papiliotrema laurentii that hydrolyzes apple cutin and clears colloidal polyester polyurethane.</title>
        <authorList>
            <consortium name="DOE Joint Genome Institute"/>
            <person name="Roman V.A."/>
            <person name="Bojanowski C."/>
            <person name="Crable B.R."/>
            <person name="Wagner D.N."/>
            <person name="Hung C.S."/>
            <person name="Nadeau L.J."/>
            <person name="Schratz L."/>
            <person name="Haridas S."/>
            <person name="Pangilinan J."/>
            <person name="Lipzen A."/>
            <person name="Na H."/>
            <person name="Yan M."/>
            <person name="Ng V."/>
            <person name="Grigoriev I.V."/>
            <person name="Spatafora J.W."/>
            <person name="Barlow D."/>
            <person name="Biffinger J."/>
            <person name="Kelley-Loughnane N."/>
            <person name="Varaljay V.A."/>
            <person name="Crookes-Goodson W.J."/>
        </authorList>
    </citation>
    <scope>NUCLEOTIDE SEQUENCE</scope>
    <source>
        <strain evidence="7">5307AH</strain>
    </source>
</reference>
<dbReference type="Pfam" id="PF04145">
    <property type="entry name" value="Ctr"/>
    <property type="match status" value="2"/>
</dbReference>
<keyword evidence="6" id="KW-0187">Copper transport</keyword>
<keyword evidence="6" id="KW-0186">Copper</keyword>
<evidence type="ECO:0000256" key="2">
    <source>
        <dbReference type="ARBA" id="ARBA00006921"/>
    </source>
</evidence>
<keyword evidence="6" id="KW-0406">Ion transport</keyword>
<dbReference type="EMBL" id="JAODAN010000011">
    <property type="protein sequence ID" value="KAK1921327.1"/>
    <property type="molecule type" value="Genomic_DNA"/>
</dbReference>
<dbReference type="AlphaFoldDB" id="A0AAD9FQ03"/>
<proteinExistence type="inferred from homology"/>
<name>A0AAD9FQ03_PAPLA</name>
<keyword evidence="3 6" id="KW-0812">Transmembrane</keyword>
<dbReference type="PANTHER" id="PTHR12483:SF73">
    <property type="entry name" value="COPPER TRANSPORT PROTEIN CTR3"/>
    <property type="match status" value="1"/>
</dbReference>
<evidence type="ECO:0000256" key="6">
    <source>
        <dbReference type="RuleBase" id="RU367022"/>
    </source>
</evidence>
<evidence type="ECO:0000256" key="5">
    <source>
        <dbReference type="ARBA" id="ARBA00023136"/>
    </source>
</evidence>
<keyword evidence="4 6" id="KW-1133">Transmembrane helix</keyword>
<evidence type="ECO:0000256" key="4">
    <source>
        <dbReference type="ARBA" id="ARBA00022989"/>
    </source>
</evidence>
<comment type="subcellular location">
    <subcellularLocation>
        <location evidence="1 6">Membrane</location>
        <topology evidence="1 6">Multi-pass membrane protein</topology>
    </subcellularLocation>
</comment>
<dbReference type="PANTHER" id="PTHR12483">
    <property type="entry name" value="SOLUTE CARRIER FAMILY 31 COPPER TRANSPORTERS"/>
    <property type="match status" value="1"/>
</dbReference>
<dbReference type="GO" id="GO:0016020">
    <property type="term" value="C:membrane"/>
    <property type="evidence" value="ECO:0007669"/>
    <property type="project" value="UniProtKB-SubCell"/>
</dbReference>
<comment type="caution">
    <text evidence="7">The sequence shown here is derived from an EMBL/GenBank/DDBJ whole genome shotgun (WGS) entry which is preliminary data.</text>
</comment>
<evidence type="ECO:0000313" key="8">
    <source>
        <dbReference type="Proteomes" id="UP001182556"/>
    </source>
</evidence>
<evidence type="ECO:0000313" key="7">
    <source>
        <dbReference type="EMBL" id="KAK1921327.1"/>
    </source>
</evidence>
<dbReference type="InterPro" id="IPR007274">
    <property type="entry name" value="Cop_transporter"/>
</dbReference>
<evidence type="ECO:0000256" key="1">
    <source>
        <dbReference type="ARBA" id="ARBA00004141"/>
    </source>
</evidence>
<protein>
    <recommendedName>
        <fullName evidence="6">Copper transport protein</fullName>
    </recommendedName>
</protein>
<dbReference type="GO" id="GO:0005375">
    <property type="term" value="F:copper ion transmembrane transporter activity"/>
    <property type="evidence" value="ECO:0007669"/>
    <property type="project" value="UniProtKB-UniRule"/>
</dbReference>
<sequence>MDHSMGGSHDGASCKISMLWNWTTVDACFLSSSWHVRSKGAFAASIIGIFLMAVLLEALRKLSMQYESYAIRQLRALPPKTPRRATPLQQLVRAVLHAAVFGLAYILMLLAMYFNGFVILTIFVGVGVGKFVCDWLVLDEEEQEGLIQIGECEPTVCCG</sequence>
<organism evidence="7 8">
    <name type="scientific">Papiliotrema laurentii</name>
    <name type="common">Cryptococcus laurentii</name>
    <dbReference type="NCBI Taxonomy" id="5418"/>
    <lineage>
        <taxon>Eukaryota</taxon>
        <taxon>Fungi</taxon>
        <taxon>Dikarya</taxon>
        <taxon>Basidiomycota</taxon>
        <taxon>Agaricomycotina</taxon>
        <taxon>Tremellomycetes</taxon>
        <taxon>Tremellales</taxon>
        <taxon>Rhynchogastremaceae</taxon>
        <taxon>Papiliotrema</taxon>
    </lineage>
</organism>